<name>A0A0P6VZR6_9HYPH</name>
<dbReference type="RefSeq" id="WP_054357496.1">
    <property type="nucleotide sequence ID" value="NZ_LJYW01000001.1"/>
</dbReference>
<comment type="caution">
    <text evidence="1">The sequence shown here is derived from an EMBL/GenBank/DDBJ whole genome shotgun (WGS) entry which is preliminary data.</text>
</comment>
<reference evidence="1 2" key="1">
    <citation type="submission" date="2015-09" db="EMBL/GenBank/DDBJ databases">
        <authorList>
            <person name="Jackson K.R."/>
            <person name="Lunt B.L."/>
            <person name="Fisher J.N.B."/>
            <person name="Gardner A.V."/>
            <person name="Bailey M.E."/>
            <person name="Deus L.M."/>
            <person name="Earl A.S."/>
            <person name="Gibby P.D."/>
            <person name="Hartmann K.A."/>
            <person name="Liu J.E."/>
            <person name="Manci A.M."/>
            <person name="Nielsen D.A."/>
            <person name="Solomon M.B."/>
            <person name="Breakwell D.P."/>
            <person name="Burnett S.H."/>
            <person name="Grose J.H."/>
        </authorList>
    </citation>
    <scope>NUCLEOTIDE SEQUENCE [LARGE SCALE GENOMIC DNA]</scope>
    <source>
        <strain evidence="1 2">16</strain>
    </source>
</reference>
<organism evidence="1 2">
    <name type="scientific">Prosthecodimorpha hirschii</name>
    <dbReference type="NCBI Taxonomy" id="665126"/>
    <lineage>
        <taxon>Bacteria</taxon>
        <taxon>Pseudomonadati</taxon>
        <taxon>Pseudomonadota</taxon>
        <taxon>Alphaproteobacteria</taxon>
        <taxon>Hyphomicrobiales</taxon>
        <taxon>Ancalomicrobiaceae</taxon>
        <taxon>Prosthecodimorpha</taxon>
    </lineage>
</organism>
<protein>
    <submittedName>
        <fullName evidence="1">Uncharacterized protein</fullName>
    </submittedName>
</protein>
<evidence type="ECO:0000313" key="1">
    <source>
        <dbReference type="EMBL" id="KPL51333.1"/>
    </source>
</evidence>
<reference evidence="1 2" key="2">
    <citation type="submission" date="2015-10" db="EMBL/GenBank/DDBJ databases">
        <title>Draft Genome Sequence of Prosthecomicrobium hirschii ATCC 27832.</title>
        <authorList>
            <person name="Daniel J."/>
            <person name="Givan S.A."/>
            <person name="Brun Y.V."/>
            <person name="Brown P.J."/>
        </authorList>
    </citation>
    <scope>NUCLEOTIDE SEQUENCE [LARGE SCALE GENOMIC DNA]</scope>
    <source>
        <strain evidence="1 2">16</strain>
    </source>
</reference>
<dbReference type="EMBL" id="LJYW01000001">
    <property type="protein sequence ID" value="KPL51333.1"/>
    <property type="molecule type" value="Genomic_DNA"/>
</dbReference>
<dbReference type="AlphaFoldDB" id="A0A0P6VZR6"/>
<gene>
    <name evidence="1" type="ORF">ABB55_03085</name>
</gene>
<proteinExistence type="predicted"/>
<accession>A0A0P6VZR6</accession>
<evidence type="ECO:0000313" key="2">
    <source>
        <dbReference type="Proteomes" id="UP000048984"/>
    </source>
</evidence>
<sequence>MLRICFGTGALVVLVLVLAFGAFAVRLASGPLEVATIARIAEGVVSDALGSGRKTVIGKAELAGSFSAGLSIRLQDVTVGEPGTGLTAVVPRAEIRLQSLPILLGQFKPVSLDLDDAQVVFDLPALDRERQSRPPDLEETFVPAPGQPKPGVAAVEGATTVAPRADRQVVGASLLLTRLEAFGRALTRNLTLVRAQGLESITTRRGSIVLIRADGDGKTRKVVIPDVEATSLFRTAEGDIDLGFSARGEVGRWSMRLRHLTAADGASHSLEFGARDVTVKDLFGAGDPDLKVEMPIYPHARVDYDAADRLLGARLDLRIGAGLFRFGKEPEDEIVVDEGQVGVSWARGKDSIAIETASLQVGPTLIALKGSVTPPVPGKSERWETAISLDRGQVAPRDVSGKPVELKAVTLVGGYETGRQVFHVDDLQIHFAGGAARAVGHLDFAQPKPLVVVNVVFTTVEAATVAKLWPHFAATGARDWFINNVKSGRLHDAIAQLQIPLLVDPPLWPPEAVRLSARFDATQSKTFGDLPDLIGAEGRIAMEKKRFEVTIDKSSVLTRHPRRPTVVSFKLDIPDAVRKSPRASMEMRVAGDNLALGEIIEAEPLALLSGAGIKLDGLAGTGDVRGRVDLTFHKPFDPASLDYKFEGTLDKFGSPSPILGRRFSEGALKVAVDRRGTTITGKAKIEGVPTDVNMFEPSESSSAQERRDFAMTLDDAARARMGLDLAGMVAGPLKIEIGQPGANEQVKRIIADMTGARLFVPQFGWTKGAGVPARASLDLVDDERGGTRVDNFSIESEGLQVKGSMTVDKDKRLATADFQRFALRRGDDARIRLQRGADQALAVNFEAGSFDLRSLLASLKKQGEPNEVDPKKLSDLIVKARAARLVGFNDVALTDVLIDAQIRNQTVIRLQMTARAPGGRSVEISIRPDGNRRVLTVNSDDAGAVLGFLDVYERLRGGSLRLSAVLSGPGSADGVVKIVGFGLLPPKNERVASLRTTNDGLREVAVRDVPVTEDASFDRFQVNFAMRKGVITVSDGIAKGQATGATMSGQIDLVNQRLNVAGTFIPLYGLNNLVSRIPLFGEIVGAGRNEGLVGVTFKVVGSVDNPVLQFNPISAIAPGIFRRIFEYRVDDGRVELPPER</sequence>
<dbReference type="Proteomes" id="UP000048984">
    <property type="component" value="Unassembled WGS sequence"/>
</dbReference>
<dbReference type="STRING" id="665126.ABB55_03085"/>
<keyword evidence="2" id="KW-1185">Reference proteome</keyword>